<keyword evidence="1" id="KW-1133">Transmembrane helix</keyword>
<organism evidence="2">
    <name type="scientific">Myoviridae sp. ctcyQ27</name>
    <dbReference type="NCBI Taxonomy" id="2825139"/>
    <lineage>
        <taxon>Viruses</taxon>
        <taxon>Duplodnaviria</taxon>
        <taxon>Heunggongvirae</taxon>
        <taxon>Uroviricota</taxon>
        <taxon>Caudoviricetes</taxon>
    </lineage>
</organism>
<accession>A0A8S5UFE4</accession>
<keyword evidence="1" id="KW-0472">Membrane</keyword>
<keyword evidence="1" id="KW-0812">Transmembrane</keyword>
<sequence>MPLIYAFKAYLILFKNVAYALKNFFIIIYLFLPS</sequence>
<proteinExistence type="predicted"/>
<name>A0A8S5UFE4_9CAUD</name>
<reference evidence="2" key="1">
    <citation type="journal article" date="2021" name="Proc. Natl. Acad. Sci. U.S.A.">
        <title>A Catalog of Tens of Thousands of Viruses from Human Metagenomes Reveals Hidden Associations with Chronic Diseases.</title>
        <authorList>
            <person name="Tisza M.J."/>
            <person name="Buck C.B."/>
        </authorList>
    </citation>
    <scope>NUCLEOTIDE SEQUENCE</scope>
    <source>
        <strain evidence="2">CtcyQ27</strain>
    </source>
</reference>
<evidence type="ECO:0000256" key="1">
    <source>
        <dbReference type="SAM" id="Phobius"/>
    </source>
</evidence>
<protein>
    <submittedName>
        <fullName evidence="2">Uncharacterized protein</fullName>
    </submittedName>
</protein>
<dbReference type="EMBL" id="BK016080">
    <property type="protein sequence ID" value="DAF93200.1"/>
    <property type="molecule type" value="Genomic_DNA"/>
</dbReference>
<evidence type="ECO:0000313" key="2">
    <source>
        <dbReference type="EMBL" id="DAF93200.1"/>
    </source>
</evidence>
<feature type="transmembrane region" description="Helical" evidence="1">
    <location>
        <begin position="12"/>
        <end position="32"/>
    </location>
</feature>